<organism evidence="2 3">
    <name type="scientific">Fibrivirga algicola</name>
    <dbReference type="NCBI Taxonomy" id="2950420"/>
    <lineage>
        <taxon>Bacteria</taxon>
        <taxon>Pseudomonadati</taxon>
        <taxon>Bacteroidota</taxon>
        <taxon>Cytophagia</taxon>
        <taxon>Cytophagales</taxon>
        <taxon>Spirosomataceae</taxon>
        <taxon>Fibrivirga</taxon>
    </lineage>
</organism>
<evidence type="ECO:0000256" key="1">
    <source>
        <dbReference type="SAM" id="Phobius"/>
    </source>
</evidence>
<protein>
    <submittedName>
        <fullName evidence="2">DUF1493 family protein</fullName>
    </submittedName>
</protein>
<reference evidence="3" key="2">
    <citation type="submission" date="2023-07" db="EMBL/GenBank/DDBJ databases">
        <authorList>
            <person name="Jung D.-H."/>
        </authorList>
    </citation>
    <scope>NUCLEOTIDE SEQUENCE [LARGE SCALE GENOMIC DNA]</scope>
    <source>
        <strain evidence="3">JA-25</strain>
    </source>
</reference>
<comment type="caution">
    <text evidence="2">The sequence shown here is derived from an EMBL/GenBank/DDBJ whole genome shotgun (WGS) entry which is preliminary data.</text>
</comment>
<sequence>MTVDKIDEIRKLIAEKTGLAVSEVGAHCDIDLDLGCTGDDFHEFMQAYASAFRVDMSSYLWYFHTEEEGQNVGAAFVKAPTDRVDHIPVTPQLLVKFADKGHWDVAYPAHELPKRRYDILVNQLLVGLIICFIVYRCTL</sequence>
<keyword evidence="1" id="KW-0472">Membrane</keyword>
<keyword evidence="3" id="KW-1185">Reference proteome</keyword>
<feature type="transmembrane region" description="Helical" evidence="1">
    <location>
        <begin position="117"/>
        <end position="135"/>
    </location>
</feature>
<evidence type="ECO:0000313" key="2">
    <source>
        <dbReference type="EMBL" id="NID10446.1"/>
    </source>
</evidence>
<name>A0ABX0QGT4_9BACT</name>
<gene>
    <name evidence="2" type="ORF">F7231_09705</name>
</gene>
<evidence type="ECO:0000313" key="3">
    <source>
        <dbReference type="Proteomes" id="UP000606008"/>
    </source>
</evidence>
<proteinExistence type="predicted"/>
<dbReference type="EMBL" id="WAEL01000003">
    <property type="protein sequence ID" value="NID10446.1"/>
    <property type="molecule type" value="Genomic_DNA"/>
</dbReference>
<reference evidence="3" key="1">
    <citation type="submission" date="2019-09" db="EMBL/GenBank/DDBJ databases">
        <authorList>
            <person name="Jung D.-H."/>
        </authorList>
    </citation>
    <scope>NUCLEOTIDE SEQUENCE [LARGE SCALE GENOMIC DNA]</scope>
    <source>
        <strain evidence="3">JA-25</strain>
    </source>
</reference>
<accession>A0ABX0QGT4</accession>
<dbReference type="Proteomes" id="UP000606008">
    <property type="component" value="Unassembled WGS sequence"/>
</dbReference>
<keyword evidence="1" id="KW-1133">Transmembrane helix</keyword>
<keyword evidence="1" id="KW-0812">Transmembrane</keyword>